<evidence type="ECO:0000256" key="7">
    <source>
        <dbReference type="SAM" id="Phobius"/>
    </source>
</evidence>
<feature type="compositionally biased region" description="Low complexity" evidence="6">
    <location>
        <begin position="295"/>
        <end position="306"/>
    </location>
</feature>
<dbReference type="OrthoDB" id="5398388at2759"/>
<feature type="region of interest" description="Disordered" evidence="6">
    <location>
        <begin position="295"/>
        <end position="365"/>
    </location>
</feature>
<comment type="similarity">
    <text evidence="5">Belongs to the SAT4 family.</text>
</comment>
<keyword evidence="4 7" id="KW-0472">Membrane</keyword>
<dbReference type="InterPro" id="IPR049326">
    <property type="entry name" value="Rhodopsin_dom_fungi"/>
</dbReference>
<keyword evidence="3 7" id="KW-1133">Transmembrane helix</keyword>
<evidence type="ECO:0000256" key="3">
    <source>
        <dbReference type="ARBA" id="ARBA00022989"/>
    </source>
</evidence>
<dbReference type="EMBL" id="ML994626">
    <property type="protein sequence ID" value="KAF2187590.1"/>
    <property type="molecule type" value="Genomic_DNA"/>
</dbReference>
<sequence>MATQAAKPVPSAFTTAVVVISAVFPAVSLLSALLRWYSRKDAKNGWRADDWWVVATWIISLGMSIAIWATVPDAGIDYLKAPARQNNISVTRAIWALTLIMMVALTTVKISILLFYKRVFPTPRFVVATWVGIGVVGAWGVAVIFLHTFQGDPVSFSWTGVGRKRMDPIKLSLARAGSSFALDVAVLLYPVPKIMKLHMMPERKLAVGLIFGLGGFCCIAAAVRLAIVRQTIAAAASAKPDALAARARVANTVIWCIIEPNCSIIAASLPCYGTLLKKHTPESLVRSVRSVLSLASGQGSNGSGRSNRSKGSRPYGAASGSGTGIQKPAKEITESEIELTDMSGSGSRSNEDHRKGWDKHPGGQTVAHVNALPEWHDGAVGNGNNIAVTKTYGTRADDQV</sequence>
<dbReference type="PANTHER" id="PTHR33048:SF18">
    <property type="entry name" value="INTEGRAL MEMBRANE PROTEIN"/>
    <property type="match status" value="1"/>
</dbReference>
<proteinExistence type="inferred from homology"/>
<feature type="domain" description="Rhodopsin" evidence="8">
    <location>
        <begin position="34"/>
        <end position="277"/>
    </location>
</feature>
<evidence type="ECO:0000256" key="6">
    <source>
        <dbReference type="SAM" id="MobiDB-lite"/>
    </source>
</evidence>
<dbReference type="Pfam" id="PF20684">
    <property type="entry name" value="Fung_rhodopsin"/>
    <property type="match status" value="1"/>
</dbReference>
<dbReference type="GO" id="GO:0016020">
    <property type="term" value="C:membrane"/>
    <property type="evidence" value="ECO:0007669"/>
    <property type="project" value="UniProtKB-SubCell"/>
</dbReference>
<protein>
    <recommendedName>
        <fullName evidence="8">Rhodopsin domain-containing protein</fullName>
    </recommendedName>
</protein>
<dbReference type="AlphaFoldDB" id="A0A6A6EBS5"/>
<feature type="transmembrane region" description="Helical" evidence="7">
    <location>
        <begin position="50"/>
        <end position="71"/>
    </location>
</feature>
<keyword evidence="10" id="KW-1185">Reference proteome</keyword>
<feature type="transmembrane region" description="Helical" evidence="7">
    <location>
        <begin position="205"/>
        <end position="227"/>
    </location>
</feature>
<evidence type="ECO:0000259" key="8">
    <source>
        <dbReference type="Pfam" id="PF20684"/>
    </source>
</evidence>
<evidence type="ECO:0000313" key="10">
    <source>
        <dbReference type="Proteomes" id="UP000800200"/>
    </source>
</evidence>
<gene>
    <name evidence="9" type="ORF">K469DRAFT_725112</name>
</gene>
<evidence type="ECO:0000256" key="4">
    <source>
        <dbReference type="ARBA" id="ARBA00023136"/>
    </source>
</evidence>
<evidence type="ECO:0000256" key="1">
    <source>
        <dbReference type="ARBA" id="ARBA00004141"/>
    </source>
</evidence>
<dbReference type="InterPro" id="IPR052337">
    <property type="entry name" value="SAT4-like"/>
</dbReference>
<reference evidence="9" key="1">
    <citation type="journal article" date="2020" name="Stud. Mycol.">
        <title>101 Dothideomycetes genomes: a test case for predicting lifestyles and emergence of pathogens.</title>
        <authorList>
            <person name="Haridas S."/>
            <person name="Albert R."/>
            <person name="Binder M."/>
            <person name="Bloem J."/>
            <person name="Labutti K."/>
            <person name="Salamov A."/>
            <person name="Andreopoulos B."/>
            <person name="Baker S."/>
            <person name="Barry K."/>
            <person name="Bills G."/>
            <person name="Bluhm B."/>
            <person name="Cannon C."/>
            <person name="Castanera R."/>
            <person name="Culley D."/>
            <person name="Daum C."/>
            <person name="Ezra D."/>
            <person name="Gonzalez J."/>
            <person name="Henrissat B."/>
            <person name="Kuo A."/>
            <person name="Liang C."/>
            <person name="Lipzen A."/>
            <person name="Lutzoni F."/>
            <person name="Magnuson J."/>
            <person name="Mondo S."/>
            <person name="Nolan M."/>
            <person name="Ohm R."/>
            <person name="Pangilinan J."/>
            <person name="Park H.-J."/>
            <person name="Ramirez L."/>
            <person name="Alfaro M."/>
            <person name="Sun H."/>
            <person name="Tritt A."/>
            <person name="Yoshinaga Y."/>
            <person name="Zwiers L.-H."/>
            <person name="Turgeon B."/>
            <person name="Goodwin S."/>
            <person name="Spatafora J."/>
            <person name="Crous P."/>
            <person name="Grigoriev I."/>
        </authorList>
    </citation>
    <scope>NUCLEOTIDE SEQUENCE</scope>
    <source>
        <strain evidence="9">CBS 207.26</strain>
    </source>
</reference>
<feature type="transmembrane region" description="Helical" evidence="7">
    <location>
        <begin position="127"/>
        <end position="149"/>
    </location>
</feature>
<keyword evidence="2 7" id="KW-0812">Transmembrane</keyword>
<feature type="compositionally biased region" description="Basic and acidic residues" evidence="6">
    <location>
        <begin position="349"/>
        <end position="361"/>
    </location>
</feature>
<feature type="transmembrane region" description="Helical" evidence="7">
    <location>
        <begin position="12"/>
        <end position="38"/>
    </location>
</feature>
<evidence type="ECO:0000256" key="5">
    <source>
        <dbReference type="ARBA" id="ARBA00038359"/>
    </source>
</evidence>
<dbReference type="PANTHER" id="PTHR33048">
    <property type="entry name" value="PTH11-LIKE INTEGRAL MEMBRANE PROTEIN (AFU_ORTHOLOGUE AFUA_5G11245)"/>
    <property type="match status" value="1"/>
</dbReference>
<feature type="transmembrane region" description="Helical" evidence="7">
    <location>
        <begin position="93"/>
        <end position="115"/>
    </location>
</feature>
<name>A0A6A6EBS5_9PEZI</name>
<dbReference type="Proteomes" id="UP000800200">
    <property type="component" value="Unassembled WGS sequence"/>
</dbReference>
<evidence type="ECO:0000256" key="2">
    <source>
        <dbReference type="ARBA" id="ARBA00022692"/>
    </source>
</evidence>
<organism evidence="9 10">
    <name type="scientific">Zopfia rhizophila CBS 207.26</name>
    <dbReference type="NCBI Taxonomy" id="1314779"/>
    <lineage>
        <taxon>Eukaryota</taxon>
        <taxon>Fungi</taxon>
        <taxon>Dikarya</taxon>
        <taxon>Ascomycota</taxon>
        <taxon>Pezizomycotina</taxon>
        <taxon>Dothideomycetes</taxon>
        <taxon>Dothideomycetes incertae sedis</taxon>
        <taxon>Zopfiaceae</taxon>
        <taxon>Zopfia</taxon>
    </lineage>
</organism>
<accession>A0A6A6EBS5</accession>
<comment type="subcellular location">
    <subcellularLocation>
        <location evidence="1">Membrane</location>
        <topology evidence="1">Multi-pass membrane protein</topology>
    </subcellularLocation>
</comment>
<evidence type="ECO:0000313" key="9">
    <source>
        <dbReference type="EMBL" id="KAF2187590.1"/>
    </source>
</evidence>